<evidence type="ECO:0000256" key="6">
    <source>
        <dbReference type="ARBA" id="ARBA00022729"/>
    </source>
</evidence>
<dbReference type="Proteomes" id="UP000823872">
    <property type="component" value="Chromosome A2"/>
</dbReference>
<evidence type="ECO:0000256" key="7">
    <source>
        <dbReference type="ARBA" id="ARBA00025160"/>
    </source>
</evidence>
<reference evidence="10" key="4">
    <citation type="submission" date="2025-05" db="UniProtKB">
        <authorList>
            <consortium name="Ensembl"/>
        </authorList>
    </citation>
    <scope>IDENTIFICATION</scope>
    <source>
        <strain evidence="10">breed Abyssinian</strain>
    </source>
</reference>
<name>A0ABI8AMV5_FELCA</name>
<organism evidence="10 11">
    <name type="scientific">Felis catus</name>
    <name type="common">Cat</name>
    <name type="synonym">Felis silvestris catus</name>
    <dbReference type="NCBI Taxonomy" id="9685"/>
    <lineage>
        <taxon>Eukaryota</taxon>
        <taxon>Metazoa</taxon>
        <taxon>Chordata</taxon>
        <taxon>Craniata</taxon>
        <taxon>Vertebrata</taxon>
        <taxon>Euteleostomi</taxon>
        <taxon>Mammalia</taxon>
        <taxon>Eutheria</taxon>
        <taxon>Laurasiatheria</taxon>
        <taxon>Carnivora</taxon>
        <taxon>Feliformia</taxon>
        <taxon>Felidae</taxon>
        <taxon>Felinae</taxon>
        <taxon>Felis</taxon>
    </lineage>
</organism>
<dbReference type="InterPro" id="IPR000187">
    <property type="entry name" value="CRF"/>
</dbReference>
<evidence type="ECO:0000256" key="2">
    <source>
        <dbReference type="ARBA" id="ARBA00009287"/>
    </source>
</evidence>
<reference evidence="10" key="1">
    <citation type="journal article" date="2007" name="Genome Res.">
        <title>Initial sequence and comparative analysis of the cat genome.</title>
        <authorList>
            <person name="Pontius J.U."/>
            <person name="Mullikin J.C."/>
            <person name="Smith D.R."/>
            <person name="Lindblad-Toh K."/>
            <person name="Gnerre S."/>
            <person name="Clamp M."/>
            <person name="Chang J."/>
            <person name="Stephens R."/>
            <person name="Neelam B."/>
            <person name="Volfovsky N."/>
            <person name="Schaffer A.A."/>
            <person name="Agarwala R."/>
            <person name="Narfstrom K."/>
            <person name="Murphy W.J."/>
            <person name="Giger U."/>
            <person name="Roca A.L."/>
            <person name="Antunes A."/>
            <person name="Menotti-Raymond M."/>
            <person name="Yuhki N."/>
            <person name="Pecon-Slattery J."/>
            <person name="Johnson W.E."/>
            <person name="Bourque G."/>
            <person name="Tesler G."/>
            <person name="O'Brien S.J."/>
        </authorList>
    </citation>
    <scope>NUCLEOTIDE SEQUENCE [LARGE SCALE GENOMIC DNA]</scope>
    <source>
        <strain evidence="10">Abyssinian</strain>
    </source>
</reference>
<dbReference type="Ensembl" id="ENSFCTT00005090390.1">
    <property type="protein sequence ID" value="ENSFCTP00005060529.1"/>
    <property type="gene ID" value="ENSFCTG00005032710.1"/>
</dbReference>
<proteinExistence type="inferred from homology"/>
<feature type="region of interest" description="Disordered" evidence="8">
    <location>
        <begin position="82"/>
        <end position="122"/>
    </location>
</feature>
<evidence type="ECO:0000256" key="4">
    <source>
        <dbReference type="ARBA" id="ARBA00022525"/>
    </source>
</evidence>
<keyword evidence="4" id="KW-0964">Secreted</keyword>
<keyword evidence="5" id="KW-0372">Hormone</keyword>
<evidence type="ECO:0000256" key="1">
    <source>
        <dbReference type="ARBA" id="ARBA00004613"/>
    </source>
</evidence>
<dbReference type="Ensembl" id="ENSFCTT00005090398.1">
    <property type="protein sequence ID" value="ENSFCTP00005060534.1"/>
    <property type="gene ID" value="ENSFCTG00005032710.1"/>
</dbReference>
<reference evidence="11" key="3">
    <citation type="submission" date="2021-02" db="EMBL/GenBank/DDBJ databases">
        <title>Safari Cat Assemblies.</title>
        <authorList>
            <person name="Bredemeyer K.R."/>
            <person name="Murphy W.J."/>
        </authorList>
    </citation>
    <scope>NUCLEOTIDE SEQUENCE [LARGE SCALE GENOMIC DNA]</scope>
</reference>
<keyword evidence="11" id="KW-1185">Reference proteome</keyword>
<evidence type="ECO:0000256" key="8">
    <source>
        <dbReference type="SAM" id="MobiDB-lite"/>
    </source>
</evidence>
<sequence>MPGLSNLYLSVSFPWSPSLCLSTFPVCICPCATAAQNPCPEPLFSSQPDHAMTRWALLVLMILTSGRALLVPMTPIPAFQLLPQNPPQATPRPVASESPSASTVGPSTAWGHPSPGPRPGPRITLSLDVPIGLLRILLEQARARAVREQAAANARILAHVGRR</sequence>
<comment type="function">
    <text evidence="7">Suppresses food intake, delays gastric emptying and decreases heat-induced edema. Might represent an endogenous ligand for maintaining homeostasis after stress.</text>
</comment>
<dbReference type="PANTHER" id="PTHR17575:SF0">
    <property type="entry name" value="UROCORTIN-2"/>
    <property type="match status" value="1"/>
</dbReference>
<comment type="subunit">
    <text evidence="3">Binds with high affinity to CRF receptors 2-alpha and 2-beta.</text>
</comment>
<dbReference type="GeneTree" id="ENSGT00940000160568"/>
<evidence type="ECO:0000256" key="3">
    <source>
        <dbReference type="ARBA" id="ARBA00011328"/>
    </source>
</evidence>
<dbReference type="InterPro" id="IPR024270">
    <property type="entry name" value="Urocortin_II/III"/>
</dbReference>
<accession>A0ABI8AMV5</accession>
<dbReference type="PANTHER" id="PTHR17575">
    <property type="entry name" value="UROCORTIN-2 AND 3"/>
    <property type="match status" value="1"/>
</dbReference>
<feature type="domain" description="Corticotropin-releasing factor" evidence="9">
    <location>
        <begin position="124"/>
        <end position="160"/>
    </location>
</feature>
<dbReference type="Gene3D" id="6.10.250.1920">
    <property type="match status" value="1"/>
</dbReference>
<comment type="subcellular location">
    <subcellularLocation>
        <location evidence="1">Secreted</location>
    </subcellularLocation>
</comment>
<protein>
    <recommendedName>
        <fullName evidence="9">Corticotropin-releasing factor domain-containing protein</fullName>
    </recommendedName>
</protein>
<feature type="compositionally biased region" description="Polar residues" evidence="8">
    <location>
        <begin position="97"/>
        <end position="106"/>
    </location>
</feature>
<comment type="similarity">
    <text evidence="2">Belongs to the sauvagine/corticotropin-releasing factor/urotensin I family.</text>
</comment>
<reference evidence="10" key="2">
    <citation type="submission" date="2011-09" db="EMBL/GenBank/DDBJ databases">
        <title>Sequence assembly of the Felis catus genome version 6.2.</title>
        <authorList>
            <person name="Hillier L.W."/>
            <person name="Warren W."/>
            <person name="Obrien S."/>
            <person name="Wilson R.K."/>
        </authorList>
    </citation>
    <scope>NUCLEOTIDE SEQUENCE [LARGE SCALE GENOMIC DNA]</scope>
    <source>
        <strain evidence="10">Abyssinian</strain>
    </source>
</reference>
<evidence type="ECO:0000256" key="5">
    <source>
        <dbReference type="ARBA" id="ARBA00022702"/>
    </source>
</evidence>
<evidence type="ECO:0000313" key="11">
    <source>
        <dbReference type="Proteomes" id="UP000823872"/>
    </source>
</evidence>
<evidence type="ECO:0000313" key="10">
    <source>
        <dbReference type="Ensembl" id="ENSFCTP00005060529.1"/>
    </source>
</evidence>
<keyword evidence="6" id="KW-0732">Signal</keyword>
<dbReference type="Pfam" id="PF00473">
    <property type="entry name" value="CRF"/>
    <property type="match status" value="1"/>
</dbReference>
<evidence type="ECO:0000259" key="9">
    <source>
        <dbReference type="Pfam" id="PF00473"/>
    </source>
</evidence>